<dbReference type="GO" id="GO:0005737">
    <property type="term" value="C:cytoplasm"/>
    <property type="evidence" value="ECO:0007669"/>
    <property type="project" value="UniProtKB-SubCell"/>
</dbReference>
<dbReference type="AlphaFoldDB" id="A0A3D8IYI9"/>
<evidence type="ECO:0000256" key="4">
    <source>
        <dbReference type="ARBA" id="ARBA00022490"/>
    </source>
</evidence>
<evidence type="ECO:0000256" key="2">
    <source>
        <dbReference type="ARBA" id="ARBA00010752"/>
    </source>
</evidence>
<gene>
    <name evidence="14" type="ORF">CQA62_01040</name>
</gene>
<keyword evidence="15" id="KW-1185">Reference proteome</keyword>
<dbReference type="InterPro" id="IPR046938">
    <property type="entry name" value="DNA_clamp_sf"/>
</dbReference>
<dbReference type="GO" id="GO:0008408">
    <property type="term" value="F:3'-5' exonuclease activity"/>
    <property type="evidence" value="ECO:0007669"/>
    <property type="project" value="InterPro"/>
</dbReference>
<dbReference type="GO" id="GO:0003887">
    <property type="term" value="F:DNA-directed DNA polymerase activity"/>
    <property type="evidence" value="ECO:0007669"/>
    <property type="project" value="UniProtKB-UniRule"/>
</dbReference>
<name>A0A3D8IYI9_9HELI</name>
<evidence type="ECO:0000256" key="7">
    <source>
        <dbReference type="ARBA" id="ARBA00022705"/>
    </source>
</evidence>
<keyword evidence="7 10" id="KW-0235">DNA replication</keyword>
<organism evidence="14 15">
    <name type="scientific">Helicobacter cholecystus</name>
    <dbReference type="NCBI Taxonomy" id="45498"/>
    <lineage>
        <taxon>Bacteria</taxon>
        <taxon>Pseudomonadati</taxon>
        <taxon>Campylobacterota</taxon>
        <taxon>Epsilonproteobacteria</taxon>
        <taxon>Campylobacterales</taxon>
        <taxon>Helicobacteraceae</taxon>
        <taxon>Helicobacter</taxon>
    </lineage>
</organism>
<comment type="subcellular location">
    <subcellularLocation>
        <location evidence="1 10">Cytoplasm</location>
    </subcellularLocation>
</comment>
<sequence length="356" mass="40927">MKIQIYKSPLENVLNNFQAFLDKRDQSNITSHIYFKVQDNQLLLKATDFEMGIKAFININSIQEEGEGTVNGKEILGIIKQLKEDKEITFETKNDEFIIKQGRTNFKLPMFNSEEFPQFPSYTAENKINIPTENFIEAIKKISPAVANNNTKIELNGANLDIKEYVINFVSTDTKRLALVKMETQSISTLSVIIPKRALIEIPKLFLNDFEIYYNTSQLILVTENYSFFTKLTNGRFPDYERIIPKTFKHSFTLQKNKMIASLKMIQSVSQEVKITFNQNEVLFESFGNNNSQAEDGFEAEITISEPIEIAANLKSLLDFLGQIDNETFELCITEKTTPFLLRDNNFLTIVMPINL</sequence>
<feature type="domain" description="DNA polymerase III beta sliding clamp N-terminal" evidence="11">
    <location>
        <begin position="1"/>
        <end position="119"/>
    </location>
</feature>
<evidence type="ECO:0000256" key="5">
    <source>
        <dbReference type="ARBA" id="ARBA00022679"/>
    </source>
</evidence>
<evidence type="ECO:0000256" key="9">
    <source>
        <dbReference type="ARBA" id="ARBA00023125"/>
    </source>
</evidence>
<evidence type="ECO:0000256" key="6">
    <source>
        <dbReference type="ARBA" id="ARBA00022695"/>
    </source>
</evidence>
<feature type="domain" description="DNA polymerase III beta sliding clamp central" evidence="12">
    <location>
        <begin position="130"/>
        <end position="239"/>
    </location>
</feature>
<dbReference type="CDD" id="cd00140">
    <property type="entry name" value="beta_clamp"/>
    <property type="match status" value="1"/>
</dbReference>
<evidence type="ECO:0000256" key="3">
    <source>
        <dbReference type="ARBA" id="ARBA00021035"/>
    </source>
</evidence>
<dbReference type="InterPro" id="IPR022637">
    <property type="entry name" value="DNA_polIII_beta_cen"/>
</dbReference>
<keyword evidence="8 10" id="KW-0239">DNA-directed DNA polymerase</keyword>
<protein>
    <recommendedName>
        <fullName evidence="3 10">Beta sliding clamp</fullName>
    </recommendedName>
</protein>
<evidence type="ECO:0000256" key="1">
    <source>
        <dbReference type="ARBA" id="ARBA00004496"/>
    </source>
</evidence>
<dbReference type="GO" id="GO:0006271">
    <property type="term" value="P:DNA strand elongation involved in DNA replication"/>
    <property type="evidence" value="ECO:0007669"/>
    <property type="project" value="TreeGrafter"/>
</dbReference>
<dbReference type="OrthoDB" id="8421503at2"/>
<dbReference type="SMART" id="SM00480">
    <property type="entry name" value="POL3Bc"/>
    <property type="match status" value="1"/>
</dbReference>
<evidence type="ECO:0000259" key="13">
    <source>
        <dbReference type="Pfam" id="PF02768"/>
    </source>
</evidence>
<dbReference type="InterPro" id="IPR022634">
    <property type="entry name" value="DNA_polIII_beta_N"/>
</dbReference>
<dbReference type="GO" id="GO:0009360">
    <property type="term" value="C:DNA polymerase III complex"/>
    <property type="evidence" value="ECO:0007669"/>
    <property type="project" value="InterPro"/>
</dbReference>
<evidence type="ECO:0000256" key="10">
    <source>
        <dbReference type="PIRNR" id="PIRNR000804"/>
    </source>
</evidence>
<dbReference type="NCBIfam" id="TIGR00663">
    <property type="entry name" value="dnan"/>
    <property type="match status" value="1"/>
</dbReference>
<keyword evidence="9" id="KW-0238">DNA-binding</keyword>
<reference evidence="14 15" key="1">
    <citation type="submission" date="2018-04" db="EMBL/GenBank/DDBJ databases">
        <title>Novel Campyloabacter and Helicobacter Species and Strains.</title>
        <authorList>
            <person name="Mannion A.J."/>
            <person name="Shen Z."/>
            <person name="Fox J.G."/>
        </authorList>
    </citation>
    <scope>NUCLEOTIDE SEQUENCE [LARGE SCALE GENOMIC DNA]</scope>
    <source>
        <strain evidence="14 15">ATCC 700242</strain>
    </source>
</reference>
<evidence type="ECO:0000256" key="8">
    <source>
        <dbReference type="ARBA" id="ARBA00022932"/>
    </source>
</evidence>
<dbReference type="PANTHER" id="PTHR30478">
    <property type="entry name" value="DNA POLYMERASE III SUBUNIT BETA"/>
    <property type="match status" value="1"/>
</dbReference>
<dbReference type="InterPro" id="IPR001001">
    <property type="entry name" value="DNA_polIII_beta"/>
</dbReference>
<evidence type="ECO:0000259" key="12">
    <source>
        <dbReference type="Pfam" id="PF02767"/>
    </source>
</evidence>
<comment type="function">
    <text evidence="10">Confers DNA tethering and processivity to DNA polymerases and other proteins. Acts as a clamp, forming a ring around DNA (a reaction catalyzed by the clamp-loading complex) which diffuses in an ATP-independent manner freely and bidirectionally along dsDNA. Initially characterized for its ability to contact the catalytic subunit of DNA polymerase III (Pol III), a complex, multichain enzyme responsible for most of the replicative synthesis in bacteria; Pol III exhibits 3'-5' exonuclease proofreading activity. The beta chain is required for initiation of replication as well as for processivity of DNA replication.</text>
</comment>
<dbReference type="PIRSF" id="PIRSF000804">
    <property type="entry name" value="DNA_pol_III_b"/>
    <property type="match status" value="1"/>
</dbReference>
<dbReference type="Gene3D" id="3.10.150.10">
    <property type="entry name" value="DNA Polymerase III, subunit A, domain 2"/>
    <property type="match status" value="3"/>
</dbReference>
<dbReference type="InterPro" id="IPR022635">
    <property type="entry name" value="DNA_polIII_beta_C"/>
</dbReference>
<evidence type="ECO:0000313" key="14">
    <source>
        <dbReference type="EMBL" id="RDU70030.1"/>
    </source>
</evidence>
<dbReference type="GO" id="GO:0003677">
    <property type="term" value="F:DNA binding"/>
    <property type="evidence" value="ECO:0007669"/>
    <property type="project" value="UniProtKB-UniRule"/>
</dbReference>
<keyword evidence="5 10" id="KW-0808">Transferase</keyword>
<feature type="domain" description="DNA polymerase III beta sliding clamp C-terminal" evidence="13">
    <location>
        <begin position="242"/>
        <end position="346"/>
    </location>
</feature>
<dbReference type="Pfam" id="PF00712">
    <property type="entry name" value="DNA_pol3_beta"/>
    <property type="match status" value="1"/>
</dbReference>
<dbReference type="Proteomes" id="UP000257067">
    <property type="component" value="Unassembled WGS sequence"/>
</dbReference>
<evidence type="ECO:0000259" key="11">
    <source>
        <dbReference type="Pfam" id="PF00712"/>
    </source>
</evidence>
<comment type="subunit">
    <text evidence="10">Forms a ring-shaped head-to-tail homodimer around DNA.</text>
</comment>
<proteinExistence type="inferred from homology"/>
<dbReference type="Pfam" id="PF02768">
    <property type="entry name" value="DNA_pol3_beta_3"/>
    <property type="match status" value="1"/>
</dbReference>
<dbReference type="PANTHER" id="PTHR30478:SF0">
    <property type="entry name" value="BETA SLIDING CLAMP"/>
    <property type="match status" value="1"/>
</dbReference>
<dbReference type="RefSeq" id="WP_104723844.1">
    <property type="nucleotide sequence ID" value="NZ_FZNE01000002.1"/>
</dbReference>
<comment type="similarity">
    <text evidence="2 10">Belongs to the beta sliding clamp family.</text>
</comment>
<keyword evidence="6 10" id="KW-0548">Nucleotidyltransferase</keyword>
<dbReference type="SUPFAM" id="SSF55979">
    <property type="entry name" value="DNA clamp"/>
    <property type="match status" value="3"/>
</dbReference>
<accession>A0A3D8IYI9</accession>
<comment type="caution">
    <text evidence="14">The sequence shown here is derived from an EMBL/GenBank/DDBJ whole genome shotgun (WGS) entry which is preliminary data.</text>
</comment>
<dbReference type="EMBL" id="NXLU01000001">
    <property type="protein sequence ID" value="RDU70030.1"/>
    <property type="molecule type" value="Genomic_DNA"/>
</dbReference>
<keyword evidence="4 10" id="KW-0963">Cytoplasm</keyword>
<dbReference type="Pfam" id="PF02767">
    <property type="entry name" value="DNA_pol3_beta_2"/>
    <property type="match status" value="1"/>
</dbReference>
<evidence type="ECO:0000313" key="15">
    <source>
        <dbReference type="Proteomes" id="UP000257067"/>
    </source>
</evidence>